<keyword evidence="2" id="KW-0812">Transmembrane</keyword>
<dbReference type="RefSeq" id="WP_009885112.1">
    <property type="nucleotide sequence ID" value="NZ_AAGP01000048.1"/>
</dbReference>
<accession>A0A1D7W5Q8</accession>
<dbReference type="GeneID" id="60906920"/>
<dbReference type="EMBL" id="CP025334">
    <property type="protein sequence ID" value="AZT97884.1"/>
    <property type="molecule type" value="Genomic_DNA"/>
</dbReference>
<accession>A0A2H1JXU8</accession>
<keyword evidence="2" id="KW-1133">Transmembrane helix</keyword>
<dbReference type="Proteomes" id="UP000217564">
    <property type="component" value="Unassembled WGS sequence"/>
</dbReference>
<evidence type="ECO:0000313" key="14">
    <source>
        <dbReference type="Proteomes" id="UP000094793"/>
    </source>
</evidence>
<dbReference type="OrthoDB" id="4793529at2"/>
<dbReference type="EMBL" id="FXZB01000006">
    <property type="protein sequence ID" value="SMX71723.1"/>
    <property type="molecule type" value="Genomic_DNA"/>
</dbReference>
<dbReference type="Proteomes" id="UP000283000">
    <property type="component" value="Chromosome"/>
</dbReference>
<evidence type="ECO:0000313" key="21">
    <source>
        <dbReference type="Proteomes" id="UP000234327"/>
    </source>
</evidence>
<dbReference type="EMBL" id="CP025330">
    <property type="protein sequence ID" value="AZT94076.1"/>
    <property type="molecule type" value="Genomic_DNA"/>
</dbReference>
<reference evidence="19 22" key="4">
    <citation type="submission" date="2017-03" db="EMBL/GenBank/DDBJ databases">
        <authorList>
            <person name="Monnet C."/>
        </authorList>
    </citation>
    <scope>NUCLEOTIDE SEQUENCE [LARGE SCALE GENOMIC DNA]</scope>
    <source>
        <strain evidence="22">ATCC 9175</strain>
        <strain evidence="19">CNRZ 920</strain>
    </source>
</reference>
<dbReference type="EMBL" id="CP017150">
    <property type="protein sequence ID" value="AOP54300.1"/>
    <property type="molecule type" value="Genomic_DNA"/>
</dbReference>
<dbReference type="Proteomes" id="UP000234289">
    <property type="component" value="Unassembled WGS sequence"/>
</dbReference>
<evidence type="ECO:0000313" key="10">
    <source>
        <dbReference type="EMBL" id="SMX71723.1"/>
    </source>
</evidence>
<reference evidence="23 24" key="7">
    <citation type="submission" date="2019-01" db="EMBL/GenBank/DDBJ databases">
        <title>Comparative genomic analysis of Brevibacterium aurantiacum sheds light on its evolution and its adaptation to smear-ripened cheeses.</title>
        <authorList>
            <person name="Moineau S."/>
        </authorList>
    </citation>
    <scope>NUCLEOTIDE SEQUENCE [LARGE SCALE GENOMIC DNA]</scope>
    <source>
        <strain evidence="4 24">SMQ-1417</strain>
        <strain evidence="5 23">SMQ-1420</strain>
    </source>
</reference>
<evidence type="ECO:0000313" key="17">
    <source>
        <dbReference type="Proteomes" id="UP000217881"/>
    </source>
</evidence>
<evidence type="ECO:0000313" key="5">
    <source>
        <dbReference type="EMBL" id="AZT97884.1"/>
    </source>
</evidence>
<evidence type="ECO:0000313" key="18">
    <source>
        <dbReference type="Proteomes" id="UP000218377"/>
    </source>
</evidence>
<evidence type="ECO:0000313" key="11">
    <source>
        <dbReference type="EMBL" id="SMX77495.1"/>
    </source>
</evidence>
<dbReference type="EMBL" id="NRGP01000004">
    <property type="protein sequence ID" value="PCC47952.1"/>
    <property type="molecule type" value="Genomic_DNA"/>
</dbReference>
<dbReference type="PATRIC" id="fig|1703.10.peg.2677"/>
<dbReference type="EMBL" id="NRGX01000001">
    <property type="protein sequence ID" value="PCC17132.1"/>
    <property type="molecule type" value="Genomic_DNA"/>
</dbReference>
<dbReference type="Proteomes" id="UP000218377">
    <property type="component" value="Unassembled WGS sequence"/>
</dbReference>
<dbReference type="EMBL" id="NRGO01000012">
    <property type="protein sequence ID" value="PCC50084.1"/>
    <property type="molecule type" value="Genomic_DNA"/>
</dbReference>
<dbReference type="EMBL" id="FXZG01000006">
    <property type="protein sequence ID" value="SMX77495.1"/>
    <property type="molecule type" value="Genomic_DNA"/>
</dbReference>
<evidence type="ECO:0000256" key="1">
    <source>
        <dbReference type="SAM" id="MobiDB-lite"/>
    </source>
</evidence>
<reference evidence="3" key="1">
    <citation type="submission" date="2016-09" db="EMBL/GenBank/DDBJ databases">
        <title>Complete Genome Sequence of Brevibacterium aurantiacum SMQ-1335.</title>
        <authorList>
            <person name="de Melo A.G."/>
            <person name="Labrie S.J."/>
            <person name="Dumaresq J."/>
            <person name="Roberts R.J."/>
            <person name="Tremblay D.M."/>
            <person name="Moineau S."/>
        </authorList>
    </citation>
    <scope>NUCLEOTIDE SEQUENCE</scope>
    <source>
        <strain evidence="3">SMQ-1335</strain>
    </source>
</reference>
<dbReference type="Proteomes" id="UP000094793">
    <property type="component" value="Chromosome"/>
</dbReference>
<feature type="transmembrane region" description="Helical" evidence="2">
    <location>
        <begin position="12"/>
        <end position="36"/>
    </location>
</feature>
<evidence type="ECO:0000256" key="2">
    <source>
        <dbReference type="SAM" id="Phobius"/>
    </source>
</evidence>
<dbReference type="EMBL" id="FXYZ01000012">
    <property type="protein sequence ID" value="SMX92283.1"/>
    <property type="molecule type" value="Genomic_DNA"/>
</dbReference>
<evidence type="ECO:0000313" key="15">
    <source>
        <dbReference type="Proteomes" id="UP000217564"/>
    </source>
</evidence>
<protein>
    <submittedName>
        <fullName evidence="3">Permeases of the major facilitator superfamily</fullName>
    </submittedName>
</protein>
<evidence type="ECO:0000313" key="3">
    <source>
        <dbReference type="EMBL" id="AOP54300.1"/>
    </source>
</evidence>
<dbReference type="Proteomes" id="UP000217720">
    <property type="component" value="Unassembled WGS sequence"/>
</dbReference>
<organism evidence="3 14">
    <name type="scientific">Brevibacterium aurantiacum</name>
    <dbReference type="NCBI Taxonomy" id="273384"/>
    <lineage>
        <taxon>Bacteria</taxon>
        <taxon>Bacillati</taxon>
        <taxon>Actinomycetota</taxon>
        <taxon>Actinomycetes</taxon>
        <taxon>Micrococcales</taxon>
        <taxon>Brevibacteriaceae</taxon>
        <taxon>Brevibacterium</taxon>
    </lineage>
</organism>
<evidence type="ECO:0000313" key="22">
    <source>
        <dbReference type="Proteomes" id="UP000234525"/>
    </source>
</evidence>
<evidence type="ECO:0000313" key="20">
    <source>
        <dbReference type="Proteomes" id="UP000234300"/>
    </source>
</evidence>
<evidence type="ECO:0000313" key="6">
    <source>
        <dbReference type="EMBL" id="PCC17132.1"/>
    </source>
</evidence>
<feature type="transmembrane region" description="Helical" evidence="2">
    <location>
        <begin position="42"/>
        <end position="61"/>
    </location>
</feature>
<gene>
    <name evidence="10" type="ORF">BAUR9175_01061</name>
    <name evidence="11" type="ORF">BAUR920_01306</name>
    <name evidence="13" type="ORF">BAURA63_02748</name>
    <name evidence="12" type="ORF">BAURA86_01926</name>
    <name evidence="3" type="ORF">BLSMQ_2594</name>
    <name evidence="9" type="ORF">CIK59_04320</name>
    <name evidence="8" type="ORF">CIK62_10375</name>
    <name evidence="7" type="ORF">CIK64_03610</name>
    <name evidence="6" type="ORF">CIK79_01755</name>
    <name evidence="4" type="ORF">CXR23_13730</name>
    <name evidence="5" type="ORF">CXR27_13415</name>
</gene>
<dbReference type="EMBL" id="FXZI01000006">
    <property type="protein sequence ID" value="SMX89429.1"/>
    <property type="molecule type" value="Genomic_DNA"/>
</dbReference>
<evidence type="ECO:0000313" key="13">
    <source>
        <dbReference type="EMBL" id="SMX92283.1"/>
    </source>
</evidence>
<dbReference type="EMBL" id="NRHA01000007">
    <property type="protein sequence ID" value="PCC54740.1"/>
    <property type="molecule type" value="Genomic_DNA"/>
</dbReference>
<dbReference type="Proteomes" id="UP000282731">
    <property type="component" value="Chromosome"/>
</dbReference>
<feature type="region of interest" description="Disordered" evidence="1">
    <location>
        <begin position="157"/>
        <end position="181"/>
    </location>
</feature>
<proteinExistence type="predicted"/>
<evidence type="ECO:0000313" key="4">
    <source>
        <dbReference type="EMBL" id="AZT94076.1"/>
    </source>
</evidence>
<name>A0A1D7W5Q8_BREAU</name>
<evidence type="ECO:0000313" key="9">
    <source>
        <dbReference type="EMBL" id="PCC54740.1"/>
    </source>
</evidence>
<dbReference type="Proteomes" id="UP000234300">
    <property type="component" value="Unassembled WGS sequence"/>
</dbReference>
<evidence type="ECO:0000313" key="16">
    <source>
        <dbReference type="Proteomes" id="UP000217720"/>
    </source>
</evidence>
<evidence type="ECO:0000313" key="23">
    <source>
        <dbReference type="Proteomes" id="UP000282731"/>
    </source>
</evidence>
<dbReference type="KEGG" id="blin:BLSMQ_2594"/>
<evidence type="ECO:0000313" key="19">
    <source>
        <dbReference type="Proteomes" id="UP000234289"/>
    </source>
</evidence>
<reference evidence="20 21" key="5">
    <citation type="submission" date="2017-03" db="EMBL/GenBank/DDBJ databases">
        <authorList>
            <person name="Afonso C.L."/>
            <person name="Miller P.J."/>
            <person name="Scott M.A."/>
            <person name="Spackman E."/>
            <person name="Goraichik I."/>
            <person name="Dimitrov K.M."/>
            <person name="Suarez D.L."/>
            <person name="Swayne D.E."/>
        </authorList>
    </citation>
    <scope>NUCLEOTIDE SEQUENCE [LARGE SCALE GENOMIC DNA]</scope>
    <source>
        <strain evidence="13">6</strain>
        <strain evidence="21">6(3)</strain>
        <strain evidence="12">8</strain>
        <strain evidence="20">8(6)</strain>
        <strain evidence="10">ATCC 9175</strain>
        <strain evidence="11">CNRZ 920</strain>
    </source>
</reference>
<dbReference type="Proteomes" id="UP000234525">
    <property type="component" value="Unassembled WGS sequence"/>
</dbReference>
<evidence type="ECO:0000313" key="12">
    <source>
        <dbReference type="EMBL" id="SMX89429.1"/>
    </source>
</evidence>
<keyword evidence="22" id="KW-1185">Reference proteome</keyword>
<evidence type="ECO:0000313" key="24">
    <source>
        <dbReference type="Proteomes" id="UP000283000"/>
    </source>
</evidence>
<dbReference type="AlphaFoldDB" id="A0A1D7W5Q8"/>
<evidence type="ECO:0000313" key="7">
    <source>
        <dbReference type="EMBL" id="PCC47952.1"/>
    </source>
</evidence>
<evidence type="ECO:0000313" key="8">
    <source>
        <dbReference type="EMBL" id="PCC50084.1"/>
    </source>
</evidence>
<dbReference type="Proteomes" id="UP000217881">
    <property type="component" value="Unassembled WGS sequence"/>
</dbReference>
<dbReference type="Proteomes" id="UP000234327">
    <property type="component" value="Unassembled WGS sequence"/>
</dbReference>
<sequence length="181" mass="20202">MNTIIRTHGVVSLVVGWMLTGMGILAIATVIILSVFVEDWMIIFLFGPVLLFIGAAVNFWMGSRARLEITPDRFIWCGFIGRARSIAWHDVHRIVRPPPGSPPRLAAVAHLRDGSFVEVTALWKSPSWPTTYLSHQDHGRAQQALIDGHIAHLNRMSRGSRQQHGRQQPGWSQGQSGSPQR</sequence>
<dbReference type="eggNOG" id="ENOG5031XAG">
    <property type="taxonomic scope" value="Bacteria"/>
</dbReference>
<reference evidence="14" key="2">
    <citation type="submission" date="2016-09" db="EMBL/GenBank/DDBJ databases">
        <title>Complete Genome Sequence of Brevibacterium linens SMQ-1335.</title>
        <authorList>
            <person name="de Melo A.G."/>
            <person name="Labrie S.J."/>
            <person name="Dumaresq J."/>
            <person name="Roberts R.J."/>
            <person name="Tremblay D.M."/>
            <person name="Moineau S."/>
        </authorList>
    </citation>
    <scope>NUCLEOTIDE SEQUENCE [LARGE SCALE GENOMIC DNA]</scope>
    <source>
        <strain evidence="14">SMQ-1335</strain>
    </source>
</reference>
<keyword evidence="2" id="KW-0472">Membrane</keyword>
<reference evidence="23 24" key="6">
    <citation type="submission" date="2017-12" db="EMBL/GenBank/DDBJ databases">
        <authorList>
            <person name="Levesque S."/>
        </authorList>
    </citation>
    <scope>NUCLEOTIDE SEQUENCE [LARGE SCALE GENOMIC DNA]</scope>
    <source>
        <strain evidence="4 24">SMQ-1417</strain>
        <strain evidence="5 23">SMQ-1420</strain>
    </source>
</reference>
<accession>A0A2A3X094</accession>
<reference evidence="15 16" key="3">
    <citation type="journal article" date="2017" name="Elife">
        <title>Extensive horizontal gene transfer in cheese-associated bacteria.</title>
        <authorList>
            <person name="Bonham K.S."/>
            <person name="Wolfe B.E."/>
            <person name="Dutton R.J."/>
        </authorList>
    </citation>
    <scope>NUCLEOTIDE SEQUENCE [LARGE SCALE GENOMIC DNA]</scope>
    <source>
        <strain evidence="9 17">738_8</strain>
        <strain evidence="8 16">900_6</strain>
        <strain evidence="7 15">947_7</strain>
        <strain evidence="6 18">JB5</strain>
    </source>
</reference>